<sequence>MQEWNPEKYAEGDDVPIRIDVLHINGDEVLEINVSGFFSKQRISNVMIYYPKKIQSDSESVSTNYTGRIKHIKMDKGCFSFRLLLVSRMDSGNYTVFQNSLEKGNTSILVSRRVLFRQDLGSMILPFKFNKANMSLITIEMINPLPLAVVIYDVELQRCKHMGYPYQNRTESCAFNASNFTFTLHNVSWLDKGTYVAWDDRRFLLDSIDLDIQEGSKFSSQEASNVYITLPSAATEPADSWKVVQGRDLDLTTHTEPDNANVHFDSNETEGNMRLEINLFGYSVKLRLTTMMLNDPITDQNDGRSLNRNDTGQIEVILKDKYSLSFQLLNASFEGINELEKSCDKGNAIINVKRSRFVQQGEKSRKPPCLYNETDISSNTNNKVQTNVTSLVISYNVTNEIPTDVAQSYRARIEDCTFSRNNVSFTFQESPWLENATFAACDDNGFILQSICIEVQSSNEDTILSYGPSSTHGPSSSNEHSVWLWISTVFVVAMALCLTICAYRLFRRSRAREVPTSETNGVMYKNRRKRTANGLRNLYINGNDTDTSEQSRMFSSKYQSSENRINITTNKIQAMSIPGHVNRLPTTKSTVSIGEPCFEYDYVVHHSFMTLRPPAPDPYTVMKPAPDPFTVMKPVPDPYTIMELASDPYKIMKHKDEVVMAESISCYKRKPERSSSTLHLPTVYSNVNTKRSRSSYCIVSLSEAENRNVINDLASPGYFDLENIHGTNIIMSSCRLSYCGGRNKENAENMDSNVLAKEQR</sequence>
<keyword evidence="1" id="KW-0812">Transmembrane</keyword>
<keyword evidence="1" id="KW-0472">Membrane</keyword>
<dbReference type="Proteomes" id="UP001634394">
    <property type="component" value="Unassembled WGS sequence"/>
</dbReference>
<evidence type="ECO:0000256" key="1">
    <source>
        <dbReference type="SAM" id="Phobius"/>
    </source>
</evidence>
<gene>
    <name evidence="2" type="ORF">ACJMK2_024946</name>
</gene>
<reference evidence="2 3" key="1">
    <citation type="submission" date="2024-11" db="EMBL/GenBank/DDBJ databases">
        <title>Chromosome-level genome assembly of the freshwater bivalve Anodonta woodiana.</title>
        <authorList>
            <person name="Chen X."/>
        </authorList>
    </citation>
    <scope>NUCLEOTIDE SEQUENCE [LARGE SCALE GENOMIC DNA]</scope>
    <source>
        <strain evidence="2">MN2024</strain>
        <tissue evidence="2">Gills</tissue>
    </source>
</reference>
<protein>
    <recommendedName>
        <fullName evidence="4">CUB domain-containing protein</fullName>
    </recommendedName>
</protein>
<keyword evidence="3" id="KW-1185">Reference proteome</keyword>
<evidence type="ECO:0000313" key="2">
    <source>
        <dbReference type="EMBL" id="KAL3884845.1"/>
    </source>
</evidence>
<proteinExistence type="predicted"/>
<feature type="transmembrane region" description="Helical" evidence="1">
    <location>
        <begin position="482"/>
        <end position="506"/>
    </location>
</feature>
<comment type="caution">
    <text evidence="2">The sequence shown here is derived from an EMBL/GenBank/DDBJ whole genome shotgun (WGS) entry which is preliminary data.</text>
</comment>
<dbReference type="EMBL" id="JBJQND010000002">
    <property type="protein sequence ID" value="KAL3884845.1"/>
    <property type="molecule type" value="Genomic_DNA"/>
</dbReference>
<name>A0ABD3XIT2_SINWO</name>
<dbReference type="AlphaFoldDB" id="A0ABD3XIT2"/>
<organism evidence="2 3">
    <name type="scientific">Sinanodonta woodiana</name>
    <name type="common">Chinese pond mussel</name>
    <name type="synonym">Anodonta woodiana</name>
    <dbReference type="NCBI Taxonomy" id="1069815"/>
    <lineage>
        <taxon>Eukaryota</taxon>
        <taxon>Metazoa</taxon>
        <taxon>Spiralia</taxon>
        <taxon>Lophotrochozoa</taxon>
        <taxon>Mollusca</taxon>
        <taxon>Bivalvia</taxon>
        <taxon>Autobranchia</taxon>
        <taxon>Heteroconchia</taxon>
        <taxon>Palaeoheterodonta</taxon>
        <taxon>Unionida</taxon>
        <taxon>Unionoidea</taxon>
        <taxon>Unionidae</taxon>
        <taxon>Unioninae</taxon>
        <taxon>Sinanodonta</taxon>
    </lineage>
</organism>
<keyword evidence="1" id="KW-1133">Transmembrane helix</keyword>
<evidence type="ECO:0000313" key="3">
    <source>
        <dbReference type="Proteomes" id="UP001634394"/>
    </source>
</evidence>
<evidence type="ECO:0008006" key="4">
    <source>
        <dbReference type="Google" id="ProtNLM"/>
    </source>
</evidence>
<accession>A0ABD3XIT2</accession>